<sequence length="233" mass="25230">MTILLVPGFMLDGDLWRDLRPELEQFGSIVDVDTTRDASIEDMAARAIASVDGPLLPIGFSMGGYVAREIARRAADRVRGLVLIATSARGDSPGQAQRKAFHAKQLADSRFGGLKRSAIANSLHSTRAEDEELIDRIQAMSRRLGGEVFRGQSLLPRHGDLERLGDIRCPTLILAGDGDQVRSLAEARELHDNIQGSELSVIEGAGHMLPMEAPSRVSRIIASWVANLRAASA</sequence>
<dbReference type="GO" id="GO:0016787">
    <property type="term" value="F:hydrolase activity"/>
    <property type="evidence" value="ECO:0007669"/>
    <property type="project" value="UniProtKB-KW"/>
</dbReference>
<dbReference type="PANTHER" id="PTHR43433">
    <property type="entry name" value="HYDROLASE, ALPHA/BETA FOLD FAMILY PROTEIN"/>
    <property type="match status" value="1"/>
</dbReference>
<dbReference type="AlphaFoldDB" id="I3XBW7"/>
<dbReference type="EMBL" id="CP003563">
    <property type="protein sequence ID" value="AFL53373.1"/>
    <property type="molecule type" value="Genomic_DNA"/>
</dbReference>
<dbReference type="SUPFAM" id="SSF53474">
    <property type="entry name" value="alpha/beta-Hydrolases"/>
    <property type="match status" value="1"/>
</dbReference>
<dbReference type="eggNOG" id="COG2021">
    <property type="taxonomic scope" value="Bacteria"/>
</dbReference>
<dbReference type="KEGG" id="sfd:USDA257_c48380"/>
<dbReference type="HOGENOM" id="CLU_020336_29_1_5"/>
<dbReference type="PANTHER" id="PTHR43433:SF5">
    <property type="entry name" value="AB HYDROLASE-1 DOMAIN-CONTAINING PROTEIN"/>
    <property type="match status" value="1"/>
</dbReference>
<feature type="domain" description="AB hydrolase-1" evidence="1">
    <location>
        <begin position="3"/>
        <end position="218"/>
    </location>
</feature>
<proteinExistence type="predicted"/>
<reference evidence="2 3" key="1">
    <citation type="journal article" date="2012" name="J. Bacteriol.">
        <title>Complete genome sequence of the broad-host-range strain Sinorhizobium fredii USDA257.</title>
        <authorList>
            <person name="Schuldes J."/>
            <person name="Rodriguez Orbegoso M."/>
            <person name="Schmeisser C."/>
            <person name="Krishnan H.B."/>
            <person name="Daniel R."/>
            <person name="Streit W.R."/>
        </authorList>
    </citation>
    <scope>NUCLEOTIDE SEQUENCE [LARGE SCALE GENOMIC DNA]</scope>
    <source>
        <strain evidence="2 3">USDA 257</strain>
    </source>
</reference>
<keyword evidence="2" id="KW-0378">Hydrolase</keyword>
<dbReference type="Pfam" id="PF12697">
    <property type="entry name" value="Abhydrolase_6"/>
    <property type="match status" value="1"/>
</dbReference>
<dbReference type="InterPro" id="IPR000073">
    <property type="entry name" value="AB_hydrolase_1"/>
</dbReference>
<organism evidence="2 3">
    <name type="scientific">Sinorhizobium fredii (strain USDA 257)</name>
    <dbReference type="NCBI Taxonomy" id="1185652"/>
    <lineage>
        <taxon>Bacteria</taxon>
        <taxon>Pseudomonadati</taxon>
        <taxon>Pseudomonadota</taxon>
        <taxon>Alphaproteobacteria</taxon>
        <taxon>Hyphomicrobiales</taxon>
        <taxon>Rhizobiaceae</taxon>
        <taxon>Sinorhizobium/Ensifer group</taxon>
        <taxon>Sinorhizobium</taxon>
    </lineage>
</organism>
<evidence type="ECO:0000313" key="3">
    <source>
        <dbReference type="Proteomes" id="UP000006180"/>
    </source>
</evidence>
<dbReference type="Gene3D" id="3.40.50.1820">
    <property type="entry name" value="alpha/beta hydrolase"/>
    <property type="match status" value="1"/>
</dbReference>
<name>I3XBW7_SINF2</name>
<evidence type="ECO:0000259" key="1">
    <source>
        <dbReference type="Pfam" id="PF12697"/>
    </source>
</evidence>
<evidence type="ECO:0000313" key="2">
    <source>
        <dbReference type="EMBL" id="AFL53373.1"/>
    </source>
</evidence>
<dbReference type="PATRIC" id="fig|1185652.3.peg.5017"/>
<dbReference type="STRING" id="1185652.USDA257_c48380"/>
<protein>
    <submittedName>
        <fullName evidence="2">Alpha/beta hydrolase Fold protein</fullName>
    </submittedName>
</protein>
<gene>
    <name evidence="2" type="primary">fold4</name>
    <name evidence="2" type="ORF">USDA257_c48380</name>
</gene>
<dbReference type="RefSeq" id="WP_014765496.1">
    <property type="nucleotide sequence ID" value="NC_018000.1"/>
</dbReference>
<dbReference type="InterPro" id="IPR029058">
    <property type="entry name" value="AB_hydrolase_fold"/>
</dbReference>
<dbReference type="InterPro" id="IPR050471">
    <property type="entry name" value="AB_hydrolase"/>
</dbReference>
<dbReference type="Proteomes" id="UP000006180">
    <property type="component" value="Chromosome"/>
</dbReference>
<accession>I3XBW7</accession>